<keyword evidence="9" id="KW-0254">Endocytosis</keyword>
<feature type="domain" description="SH3" evidence="17">
    <location>
        <begin position="2"/>
        <end position="76"/>
    </location>
</feature>
<evidence type="ECO:0000256" key="14">
    <source>
        <dbReference type="ARBA" id="ARBA00023212"/>
    </source>
</evidence>
<comment type="subcellular location">
    <subcellularLocation>
        <location evidence="3">Cell membrane</location>
        <topology evidence="3">Peripheral membrane protein</topology>
        <orientation evidence="3">Cytoplasmic side</orientation>
    </subcellularLocation>
    <subcellularLocation>
        <location evidence="2">Cytoplasm</location>
        <location evidence="2">Cytoskeleton</location>
        <location evidence="2">Actin patch</location>
    </subcellularLocation>
    <subcellularLocation>
        <location evidence="1">Endosome membrane</location>
        <topology evidence="1">Peripheral membrane protein</topology>
        <orientation evidence="1">Cytoplasmic side</orientation>
    </subcellularLocation>
</comment>
<evidence type="ECO:0000256" key="15">
    <source>
        <dbReference type="PROSITE-ProRule" id="PRU00192"/>
    </source>
</evidence>
<dbReference type="InterPro" id="IPR035821">
    <property type="entry name" value="Sla1_SH3_3"/>
</dbReference>
<dbReference type="PANTHER" id="PTHR15735:SF19">
    <property type="entry name" value="ACTIN CYTOSKELETON-REGULATORY COMPLEX PROTEIN SLA1"/>
    <property type="match status" value="1"/>
</dbReference>
<dbReference type="GO" id="GO:0006897">
    <property type="term" value="P:endocytosis"/>
    <property type="evidence" value="ECO:0007669"/>
    <property type="project" value="UniProtKB-KW"/>
</dbReference>
<keyword evidence="11" id="KW-0967">Endosome</keyword>
<keyword evidence="13" id="KW-0009">Actin-binding</keyword>
<dbReference type="InterPro" id="IPR001452">
    <property type="entry name" value="SH3_domain"/>
</dbReference>
<feature type="compositionally biased region" description="Basic and acidic residues" evidence="16">
    <location>
        <begin position="650"/>
        <end position="674"/>
    </location>
</feature>
<dbReference type="PROSITE" id="PS50002">
    <property type="entry name" value="SH3"/>
    <property type="match status" value="3"/>
</dbReference>
<dbReference type="PRINTS" id="PR00452">
    <property type="entry name" value="SH3DOMAIN"/>
</dbReference>
<dbReference type="InterPro" id="IPR007131">
    <property type="entry name" value="SHD1"/>
</dbReference>
<feature type="compositionally biased region" description="Pro residues" evidence="16">
    <location>
        <begin position="317"/>
        <end position="327"/>
    </location>
</feature>
<feature type="compositionally biased region" description="Low complexity" evidence="16">
    <location>
        <begin position="832"/>
        <end position="847"/>
    </location>
</feature>
<dbReference type="InterPro" id="IPR056996">
    <property type="entry name" value="PH_SLA1"/>
</dbReference>
<dbReference type="PANTHER" id="PTHR15735">
    <property type="entry name" value="FCH AND DOUBLE SH3 DOMAINS PROTEIN"/>
    <property type="match status" value="1"/>
</dbReference>
<dbReference type="EMBL" id="OOIN01000027">
    <property type="protein sequence ID" value="SPO29219.1"/>
    <property type="molecule type" value="Genomic_DNA"/>
</dbReference>
<dbReference type="GO" id="GO:0000147">
    <property type="term" value="P:actin cortical patch assembly"/>
    <property type="evidence" value="ECO:0007669"/>
    <property type="project" value="TreeGrafter"/>
</dbReference>
<dbReference type="CDD" id="cd11773">
    <property type="entry name" value="SH3_Sla1p_1"/>
    <property type="match status" value="1"/>
</dbReference>
<proteinExistence type="inferred from homology"/>
<dbReference type="GO" id="GO:0005886">
    <property type="term" value="C:plasma membrane"/>
    <property type="evidence" value="ECO:0007669"/>
    <property type="project" value="UniProtKB-SubCell"/>
</dbReference>
<dbReference type="CDD" id="cd11775">
    <property type="entry name" value="SH3_Sla1p_3"/>
    <property type="match status" value="1"/>
</dbReference>
<evidence type="ECO:0000256" key="16">
    <source>
        <dbReference type="SAM" id="MobiDB-lite"/>
    </source>
</evidence>
<evidence type="ECO:0000256" key="7">
    <source>
        <dbReference type="ARBA" id="ARBA00022475"/>
    </source>
</evidence>
<keyword evidence="10" id="KW-0677">Repeat</keyword>
<feature type="compositionally biased region" description="Low complexity" evidence="16">
    <location>
        <begin position="945"/>
        <end position="968"/>
    </location>
</feature>
<feature type="region of interest" description="Disordered" evidence="16">
    <location>
        <begin position="618"/>
        <end position="676"/>
    </location>
</feature>
<evidence type="ECO:0000256" key="9">
    <source>
        <dbReference type="ARBA" id="ARBA00022583"/>
    </source>
</evidence>
<evidence type="ECO:0000313" key="19">
    <source>
        <dbReference type="Proteomes" id="UP000324022"/>
    </source>
</evidence>
<evidence type="ECO:0000256" key="11">
    <source>
        <dbReference type="ARBA" id="ARBA00022753"/>
    </source>
</evidence>
<dbReference type="Gene3D" id="2.30.30.700">
    <property type="entry name" value="SLA1 homology domain 1"/>
    <property type="match status" value="1"/>
</dbReference>
<dbReference type="GO" id="GO:0043130">
    <property type="term" value="F:ubiquitin binding"/>
    <property type="evidence" value="ECO:0007669"/>
    <property type="project" value="InterPro"/>
</dbReference>
<feature type="compositionally biased region" description="Basic and acidic residues" evidence="16">
    <location>
        <begin position="540"/>
        <end position="549"/>
    </location>
</feature>
<evidence type="ECO:0000256" key="13">
    <source>
        <dbReference type="ARBA" id="ARBA00023203"/>
    </source>
</evidence>
<accession>A0A5C3EJ05</accession>
<dbReference type="Pfam" id="PF24081">
    <property type="entry name" value="PH_SLA1"/>
    <property type="match status" value="1"/>
</dbReference>
<feature type="compositionally biased region" description="Low complexity" evidence="16">
    <location>
        <begin position="885"/>
        <end position="903"/>
    </location>
</feature>
<dbReference type="GO" id="GO:0003779">
    <property type="term" value="F:actin binding"/>
    <property type="evidence" value="ECO:0007669"/>
    <property type="project" value="UniProtKB-KW"/>
</dbReference>
<reference evidence="18 19" key="1">
    <citation type="submission" date="2018-03" db="EMBL/GenBank/DDBJ databases">
        <authorList>
            <person name="Guldener U."/>
        </authorList>
    </citation>
    <scope>NUCLEOTIDE SEQUENCE [LARGE SCALE GENOMIC DNA]</scope>
    <source>
        <strain evidence="18 19">NBRC100155</strain>
    </source>
</reference>
<feature type="region of interest" description="Disordered" evidence="16">
    <location>
        <begin position="313"/>
        <end position="347"/>
    </location>
</feature>
<evidence type="ECO:0000313" key="18">
    <source>
        <dbReference type="EMBL" id="SPO29219.1"/>
    </source>
</evidence>
<dbReference type="InterPro" id="IPR013761">
    <property type="entry name" value="SAM/pointed_sf"/>
</dbReference>
<dbReference type="Gene3D" id="2.30.30.40">
    <property type="entry name" value="SH3 Domains"/>
    <property type="match status" value="3"/>
</dbReference>
<keyword evidence="19" id="KW-1185">Reference proteome</keyword>
<dbReference type="Proteomes" id="UP000324022">
    <property type="component" value="Unassembled WGS sequence"/>
</dbReference>
<evidence type="ECO:0000256" key="2">
    <source>
        <dbReference type="ARBA" id="ARBA00004134"/>
    </source>
</evidence>
<evidence type="ECO:0000256" key="4">
    <source>
        <dbReference type="ARBA" id="ARBA00007948"/>
    </source>
</evidence>
<feature type="compositionally biased region" description="Low complexity" evidence="16">
    <location>
        <begin position="328"/>
        <end position="344"/>
    </location>
</feature>
<dbReference type="Pfam" id="PF14604">
    <property type="entry name" value="SH3_9"/>
    <property type="match status" value="2"/>
</dbReference>
<feature type="region of interest" description="Disordered" evidence="16">
    <location>
        <begin position="1129"/>
        <end position="1148"/>
    </location>
</feature>
<feature type="compositionally biased region" description="Polar residues" evidence="16">
    <location>
        <begin position="751"/>
        <end position="765"/>
    </location>
</feature>
<keyword evidence="7" id="KW-1003">Cell membrane</keyword>
<evidence type="ECO:0000256" key="1">
    <source>
        <dbReference type="ARBA" id="ARBA00004125"/>
    </source>
</evidence>
<evidence type="ECO:0000256" key="8">
    <source>
        <dbReference type="ARBA" id="ARBA00022490"/>
    </source>
</evidence>
<dbReference type="SUPFAM" id="SSF50044">
    <property type="entry name" value="SH3-domain"/>
    <property type="match status" value="3"/>
</dbReference>
<feature type="region of interest" description="Disordered" evidence="16">
    <location>
        <begin position="1161"/>
        <end position="1222"/>
    </location>
</feature>
<feature type="compositionally biased region" description="Basic and acidic residues" evidence="16">
    <location>
        <begin position="470"/>
        <end position="505"/>
    </location>
</feature>
<dbReference type="AlphaFoldDB" id="A0A5C3EJ05"/>
<feature type="compositionally biased region" description="Pro residues" evidence="16">
    <location>
        <begin position="920"/>
        <end position="930"/>
    </location>
</feature>
<dbReference type="OrthoDB" id="5971719at2759"/>
<keyword evidence="6 15" id="KW-0728">SH3 domain</keyword>
<dbReference type="GO" id="GO:0042802">
    <property type="term" value="F:identical protein binding"/>
    <property type="evidence" value="ECO:0007669"/>
    <property type="project" value="InterPro"/>
</dbReference>
<feature type="compositionally biased region" description="Low complexity" evidence="16">
    <location>
        <begin position="1134"/>
        <end position="1143"/>
    </location>
</feature>
<keyword evidence="12" id="KW-0472">Membrane</keyword>
<evidence type="ECO:0000256" key="3">
    <source>
        <dbReference type="ARBA" id="ARBA00004413"/>
    </source>
</evidence>
<feature type="domain" description="SH3" evidence="17">
    <location>
        <begin position="372"/>
        <end position="432"/>
    </location>
</feature>
<protein>
    <recommendedName>
        <fullName evidence="5">Actin cytoskeleton-regulatory complex protein SLA1</fullName>
    </recommendedName>
</protein>
<dbReference type="Pfam" id="PF00018">
    <property type="entry name" value="SH3_1"/>
    <property type="match status" value="1"/>
</dbReference>
<dbReference type="Gene3D" id="1.10.150.50">
    <property type="entry name" value="Transcription Factor, Ets-1"/>
    <property type="match status" value="1"/>
</dbReference>
<evidence type="ECO:0000256" key="10">
    <source>
        <dbReference type="ARBA" id="ARBA00022737"/>
    </source>
</evidence>
<feature type="compositionally biased region" description="Pro residues" evidence="16">
    <location>
        <begin position="904"/>
        <end position="913"/>
    </location>
</feature>
<keyword evidence="8" id="KW-0963">Cytoplasm</keyword>
<sequence>MAYVALCKALYDYVAQAEDELNLTEDDYLYILESDDPEWWKAKLRRLNEDGTPIQDDPDEGTVGLVPANYVEEAEPIRLSRALYDYEAQTEDELSMAEDELLRVYESDGVWLLVKKQGNDPLSGGEGRLGYVPANYVDEAEAVDTGAAPVVQDEYAEEEDDDDDDGDNTATGAAIPHIQLPHTAQLGKGDEIKMWPVSALDSKKKKKKGTLGIGNASLFFASESDKTPVQKISVLHIASHSLEKGKTLHLELSHEARLSESTMDFHCGSKDAASEIVSKIEASKANALTVAAAPPSPAAPPAAPAVAAAPPATAGIPLPPPPPPAPPAAGAAATLPPPTRTTGAVLPPPVRKTVSFQSQQETAAAAVPEPEEAVEHGIAMYDFEAQGDDELTVTENEHLIILEKENDDWWKVRNDAGQEGVVPASYVEASDAAAAAGASSSNAAALAAQQAEEEEERRRQEEEEAAAVAEAERQREAAEMAARRQRDAEERREREEKERTRREALKAQPAPAPPKLTQRPSTTEVSRAAKNVSIPQGRSAPERPKDGGGRSKPSPNNTRLWTDRTGAFKVEAEFLGFNQGKIRLHKMNGVVIEVAVEKMSNGDIAFLEDITGKKLNPTDEEIAASASRRREREQMRQSSRSHASGAASMSREDRERERERRKEKEREQRRREQSRSGPKRNVDWFEFFLAAGVDVDDCTRYASSFERDKIDETVLGDLDPATLRSIGLREGDIIRVTKFIDRKYRRDKSHTSSSSRQSGKANANTAADLERQIKADEELARKLQEQESSARRGDSVSPAPPQLFSGPDGALKNNTRRGRPTPKNTGGSNVDAASLAAASESLARTASPPVRADTVSPALPKRTGSSLANGFDDDAWTPRPPSTKPATPARPTVASPAPSATAAPPAPTPPPAPAAAAASPAPPAASPAPADPNSALFEKLAAMKPPSASASPRPGASPSPGSSFLGPSQAYNPNAPRGPFAPVPANQGLLQPLVPTQGTGQFVPTKTGMMGMQMTGMQPQQTGWGMQGMQGMQGVQGMQGMQGMQPQMTGFNNGMGGMGQMGGMGMQPQATGFGNGSGFGGMSNSPFSGGINAQQTGFPGMQVQPTGYANNNNFGQNTQQQMMAQQTGFGLGSQQQVQQQQAAQDEKDKFNASNIFQQMKTGNFAKDPNAAPQSSDKYDALRPQPTGFQPGGVMPQFTGMGYGQQPQQQQYPGNGYGGFGGY</sequence>
<evidence type="ECO:0000259" key="17">
    <source>
        <dbReference type="PROSITE" id="PS50002"/>
    </source>
</evidence>
<name>A0A5C3EJ05_9BASI</name>
<gene>
    <name evidence="18" type="ORF">UTRI_06168</name>
</gene>
<feature type="region of interest" description="Disordered" evidence="16">
    <location>
        <begin position="444"/>
        <end position="562"/>
    </location>
</feature>
<dbReference type="GO" id="GO:0030833">
    <property type="term" value="P:regulation of actin filament polymerization"/>
    <property type="evidence" value="ECO:0007669"/>
    <property type="project" value="TreeGrafter"/>
</dbReference>
<feature type="compositionally biased region" description="Basic and acidic residues" evidence="16">
    <location>
        <begin position="781"/>
        <end position="794"/>
    </location>
</feature>
<comment type="similarity">
    <text evidence="4">Belongs to the SLA1 family.</text>
</comment>
<dbReference type="GO" id="GO:0030479">
    <property type="term" value="C:actin cortical patch"/>
    <property type="evidence" value="ECO:0007669"/>
    <property type="project" value="UniProtKB-SubCell"/>
</dbReference>
<evidence type="ECO:0000256" key="6">
    <source>
        <dbReference type="ARBA" id="ARBA00022443"/>
    </source>
</evidence>
<dbReference type="GO" id="GO:0010008">
    <property type="term" value="C:endosome membrane"/>
    <property type="evidence" value="ECO:0007669"/>
    <property type="project" value="UniProtKB-SubCell"/>
</dbReference>
<feature type="compositionally biased region" description="Low complexity" evidence="16">
    <location>
        <begin position="1203"/>
        <end position="1213"/>
    </location>
</feature>
<dbReference type="Pfam" id="PF03983">
    <property type="entry name" value="SHD1"/>
    <property type="match status" value="1"/>
</dbReference>
<evidence type="ECO:0000256" key="5">
    <source>
        <dbReference type="ARBA" id="ARBA00020357"/>
    </source>
</evidence>
<dbReference type="GO" id="GO:0030674">
    <property type="term" value="F:protein-macromolecule adaptor activity"/>
    <property type="evidence" value="ECO:0007669"/>
    <property type="project" value="InterPro"/>
</dbReference>
<feature type="region of interest" description="Disordered" evidence="16">
    <location>
        <begin position="781"/>
        <end position="1000"/>
    </location>
</feature>
<dbReference type="GO" id="GO:0005634">
    <property type="term" value="C:nucleus"/>
    <property type="evidence" value="ECO:0007669"/>
    <property type="project" value="TreeGrafter"/>
</dbReference>
<dbReference type="InterPro" id="IPR035800">
    <property type="entry name" value="Sla1_SH3_1"/>
</dbReference>
<dbReference type="InterPro" id="IPR036028">
    <property type="entry name" value="SH3-like_dom_sf"/>
</dbReference>
<evidence type="ECO:0000256" key="12">
    <source>
        <dbReference type="ARBA" id="ARBA00023136"/>
    </source>
</evidence>
<dbReference type="SMART" id="SM00326">
    <property type="entry name" value="SH3"/>
    <property type="match status" value="3"/>
</dbReference>
<feature type="region of interest" description="Disordered" evidence="16">
    <location>
        <begin position="744"/>
        <end position="766"/>
    </location>
</feature>
<feature type="domain" description="SH3" evidence="17">
    <location>
        <begin position="77"/>
        <end position="142"/>
    </location>
</feature>
<organism evidence="18 19">
    <name type="scientific">Ustilago trichophora</name>
    <dbReference type="NCBI Taxonomy" id="86804"/>
    <lineage>
        <taxon>Eukaryota</taxon>
        <taxon>Fungi</taxon>
        <taxon>Dikarya</taxon>
        <taxon>Basidiomycota</taxon>
        <taxon>Ustilaginomycotina</taxon>
        <taxon>Ustilaginomycetes</taxon>
        <taxon>Ustilaginales</taxon>
        <taxon>Ustilaginaceae</taxon>
        <taxon>Ustilago</taxon>
    </lineage>
</organism>
<keyword evidence="14" id="KW-0206">Cytoskeleton</keyword>